<sequence>MDLLKFTLNEIEEFIMHKIRSLYLQPGGLKEHYLLLFTTDKMTSILVKQESLAHVMMHAVSQRLAERVPVLEAICIVADGYSQMPENIKTCKIILYLKKASYVRTYRVDFNDSHKMILNEIQEHWFKPDELPCGFSNPFNSQELASKVPKVDLEIIYKQISKEFAKDRKKQSKQMKKQIESANPAPTENIE</sequence>
<dbReference type="Proteomes" id="UP000018208">
    <property type="component" value="Unassembled WGS sequence"/>
</dbReference>
<evidence type="ECO:0000313" key="2">
    <source>
        <dbReference type="EMBL" id="EST45190.1"/>
    </source>
</evidence>
<dbReference type="EMBL" id="AUWU02000001">
    <property type="protein sequence ID" value="KAH0576788.1"/>
    <property type="molecule type" value="Genomic_DNA"/>
</dbReference>
<dbReference type="VEuPathDB" id="GiardiaDB:SS50377_20134"/>
<feature type="region of interest" description="Disordered" evidence="1">
    <location>
        <begin position="166"/>
        <end position="191"/>
    </location>
</feature>
<protein>
    <submittedName>
        <fullName evidence="2">Uncharacterized protein</fullName>
    </submittedName>
</protein>
<accession>V6LKP3</accession>
<organism evidence="2">
    <name type="scientific">Spironucleus salmonicida</name>
    <dbReference type="NCBI Taxonomy" id="348837"/>
    <lineage>
        <taxon>Eukaryota</taxon>
        <taxon>Metamonada</taxon>
        <taxon>Diplomonadida</taxon>
        <taxon>Hexamitidae</taxon>
        <taxon>Hexamitinae</taxon>
        <taxon>Spironucleus</taxon>
    </lineage>
</organism>
<proteinExistence type="predicted"/>
<dbReference type="EMBL" id="KI546100">
    <property type="protein sequence ID" value="EST45190.1"/>
    <property type="molecule type" value="Genomic_DNA"/>
</dbReference>
<reference evidence="2 3" key="1">
    <citation type="journal article" date="2014" name="PLoS Genet.">
        <title>The Genome of Spironucleus salmonicida Highlights a Fish Pathogen Adapted to Fluctuating Environments.</title>
        <authorList>
            <person name="Xu F."/>
            <person name="Jerlstrom-Hultqvist J."/>
            <person name="Einarsson E."/>
            <person name="Astvaldsson A."/>
            <person name="Svard S.G."/>
            <person name="Andersson J.O."/>
        </authorList>
    </citation>
    <scope>NUCLEOTIDE SEQUENCE</scope>
    <source>
        <strain evidence="3">ATCC 50377</strain>
    </source>
</reference>
<feature type="compositionally biased region" description="Basic residues" evidence="1">
    <location>
        <begin position="167"/>
        <end position="176"/>
    </location>
</feature>
<gene>
    <name evidence="2" type="ORF">SS50377_14763</name>
    <name evidence="3" type="ORF">SS50377_20134</name>
</gene>
<evidence type="ECO:0000313" key="4">
    <source>
        <dbReference type="Proteomes" id="UP000018208"/>
    </source>
</evidence>
<evidence type="ECO:0000313" key="3">
    <source>
        <dbReference type="EMBL" id="KAH0576788.1"/>
    </source>
</evidence>
<name>V6LKP3_9EUKA</name>
<feature type="compositionally biased region" description="Polar residues" evidence="1">
    <location>
        <begin position="180"/>
        <end position="191"/>
    </location>
</feature>
<reference evidence="3" key="2">
    <citation type="submission" date="2020-12" db="EMBL/GenBank/DDBJ databases">
        <title>New Spironucleus salmonicida genome in near-complete chromosomes.</title>
        <authorList>
            <person name="Xu F."/>
            <person name="Kurt Z."/>
            <person name="Jimenez-Gonzalez A."/>
            <person name="Astvaldsson A."/>
            <person name="Andersson J.O."/>
            <person name="Svard S.G."/>
        </authorList>
    </citation>
    <scope>NUCLEOTIDE SEQUENCE</scope>
    <source>
        <strain evidence="3">ATCC 50377</strain>
    </source>
</reference>
<evidence type="ECO:0000256" key="1">
    <source>
        <dbReference type="SAM" id="MobiDB-lite"/>
    </source>
</evidence>
<dbReference type="AlphaFoldDB" id="V6LKP3"/>
<keyword evidence="4" id="KW-1185">Reference proteome</keyword>